<proteinExistence type="predicted"/>
<reference evidence="2" key="1">
    <citation type="submission" date="2025-05" db="UniProtKB">
        <authorList>
            <consortium name="RefSeq"/>
        </authorList>
    </citation>
    <scope>NUCLEOTIDE SEQUENCE [LARGE SCALE GENOMIC DNA]</scope>
</reference>
<dbReference type="RefSeq" id="XP_032334909.1">
    <property type="nucleotide sequence ID" value="XM_032479018.1"/>
</dbReference>
<dbReference type="AlphaFoldDB" id="A0A8B8SYI1"/>
<evidence type="ECO:0000256" key="1">
    <source>
        <dbReference type="SAM" id="MobiDB-lite"/>
    </source>
</evidence>
<organism evidence="2 3">
    <name type="scientific">Camelus ferus</name>
    <name type="common">Wild bactrian camel</name>
    <name type="synonym">Camelus bactrianus ferus</name>
    <dbReference type="NCBI Taxonomy" id="419612"/>
    <lineage>
        <taxon>Eukaryota</taxon>
        <taxon>Metazoa</taxon>
        <taxon>Chordata</taxon>
        <taxon>Craniata</taxon>
        <taxon>Vertebrata</taxon>
        <taxon>Euteleostomi</taxon>
        <taxon>Mammalia</taxon>
        <taxon>Eutheria</taxon>
        <taxon>Laurasiatheria</taxon>
        <taxon>Artiodactyla</taxon>
        <taxon>Tylopoda</taxon>
        <taxon>Camelidae</taxon>
        <taxon>Camelus</taxon>
    </lineage>
</organism>
<feature type="region of interest" description="Disordered" evidence="1">
    <location>
        <begin position="16"/>
        <end position="163"/>
    </location>
</feature>
<feature type="compositionally biased region" description="Low complexity" evidence="1">
    <location>
        <begin position="197"/>
        <end position="209"/>
    </location>
</feature>
<feature type="compositionally biased region" description="Low complexity" evidence="1">
    <location>
        <begin position="45"/>
        <end position="61"/>
    </location>
</feature>
<protein>
    <submittedName>
        <fullName evidence="3">Basic proline-rich protein-like</fullName>
    </submittedName>
</protein>
<reference evidence="3" key="2">
    <citation type="submission" date="2025-08" db="UniProtKB">
        <authorList>
            <consortium name="RefSeq"/>
        </authorList>
    </citation>
    <scope>IDENTIFICATION</scope>
    <source>
        <tissue evidence="3">Ear skin</tissue>
    </source>
</reference>
<sequence>MYKVCLRRVVRDPACGRTQAAARAAAKRKEEELPSGCLSPPPAPRQGLSRGLSSGSPPLLLAPNWPGPRRPKPSPLTLRGPERASPGQGWARGRDAQGARKRGRRAQRGEGAPQLPPASLDERLRGIGSPPYPHPHSKARYPPPAPELSRRPAGPVPNRAASRPCAGHRVHCCASGIRRALALPVSPPPPPPPSPMAPRSRSSWCSLLRLPKKLTEQQRGGGARSPASQLIRPTPLGTRERPLAAPPVSCARSAGEGPASPAPTGAAPRLPSAPRAPRPPPAAWPRERWDGESGARRGTVQDQGKTEPKEQGAGPGEEAATYLLLLEKKSSKSAVATAAWRSLLSTSLCRGHRSFIIYLTSVCEWADWD</sequence>
<dbReference type="GeneID" id="106729820"/>
<feature type="compositionally biased region" description="Low complexity" evidence="1">
    <location>
        <begin position="251"/>
        <end position="273"/>
    </location>
</feature>
<name>A0A8B8SYI1_CAMFR</name>
<feature type="compositionally biased region" description="Pro residues" evidence="1">
    <location>
        <begin position="185"/>
        <end position="196"/>
    </location>
</feature>
<evidence type="ECO:0000313" key="2">
    <source>
        <dbReference type="Proteomes" id="UP000694856"/>
    </source>
</evidence>
<feature type="compositionally biased region" description="Pro residues" evidence="1">
    <location>
        <begin position="274"/>
        <end position="283"/>
    </location>
</feature>
<evidence type="ECO:0000313" key="3">
    <source>
        <dbReference type="RefSeq" id="XP_032334909.1"/>
    </source>
</evidence>
<dbReference type="Proteomes" id="UP000694856">
    <property type="component" value="Chromosome 1"/>
</dbReference>
<keyword evidence="2" id="KW-1185">Reference proteome</keyword>
<gene>
    <name evidence="3" type="primary">LOC106729820</name>
</gene>
<dbReference type="KEGG" id="cfr:106729820"/>
<accession>A0A8B8SYI1</accession>
<feature type="region of interest" description="Disordered" evidence="1">
    <location>
        <begin position="181"/>
        <end position="316"/>
    </location>
</feature>
<feature type="compositionally biased region" description="Basic and acidic residues" evidence="1">
    <location>
        <begin position="285"/>
        <end position="295"/>
    </location>
</feature>